<name>A0ACB8ABY5_9AGAM</name>
<evidence type="ECO:0000313" key="1">
    <source>
        <dbReference type="EMBL" id="KAH7910638.1"/>
    </source>
</evidence>
<evidence type="ECO:0000313" key="2">
    <source>
        <dbReference type="Proteomes" id="UP000790377"/>
    </source>
</evidence>
<comment type="caution">
    <text evidence="1">The sequence shown here is derived from an EMBL/GenBank/DDBJ whole genome shotgun (WGS) entry which is preliminary data.</text>
</comment>
<protein>
    <submittedName>
        <fullName evidence="1">Uncharacterized protein</fullName>
    </submittedName>
</protein>
<keyword evidence="2" id="KW-1185">Reference proteome</keyword>
<dbReference type="Proteomes" id="UP000790377">
    <property type="component" value="Unassembled WGS sequence"/>
</dbReference>
<organism evidence="1 2">
    <name type="scientific">Hygrophoropsis aurantiaca</name>
    <dbReference type="NCBI Taxonomy" id="72124"/>
    <lineage>
        <taxon>Eukaryota</taxon>
        <taxon>Fungi</taxon>
        <taxon>Dikarya</taxon>
        <taxon>Basidiomycota</taxon>
        <taxon>Agaricomycotina</taxon>
        <taxon>Agaricomycetes</taxon>
        <taxon>Agaricomycetidae</taxon>
        <taxon>Boletales</taxon>
        <taxon>Coniophorineae</taxon>
        <taxon>Hygrophoropsidaceae</taxon>
        <taxon>Hygrophoropsis</taxon>
    </lineage>
</organism>
<gene>
    <name evidence="1" type="ORF">BJ138DRAFT_1126675</name>
</gene>
<sequence>MAQRRSPHRLSAVPANNNLARRNYSLRQSSAAKRALAFVNRIQRSTSNSHALSASPPSSSDTLSLRPILATLQPNLRKLPSRQYLLQKDSMRNVGQHIDVAVGSKRKRVVSLNENAHAGGRSTRGPGKPKRRKAIGSQPMSSDESDDTSSMDVDSSVRWNASDESDPENDGEESSDEFLINEASPRQLLRLRKDELVRLYFATGLADDADSFTKPELVQAIVAARDDIASLPPSSPPGRGDGNSSDFSSDDGNIAGDEETDISNRHATQFNGLRRRATVHIIKPTNDRVLKTRSFSLGQLNSHACQDDLGAASKTKNDRRPRRRTTRSISSRSSPTPSSTYQLPSPPATRLRSRKASTERTISSSSSTKGKGKGKQVEFSDDVQVRSPGAPAQASGDESELTDLAELEEKIAFATPSPRRLRSRDKCSDKDVQMGVEDTDPTPRRGVKSKAVLQEDTVDDENDEDASRDDEEEVDELISSPSPTPSSSRARTPVKRRLRPRRLQTHTPPTDGGEGDDEDEEELAEIEDDGEEEDIEEEDGPREEDEGDVYEGGASDPPLTTPRKLRNGKVVGEEEIHEEIQEEVQEEAAEENSDEEGGDEDDDIDLAETEDIDAEGENDDEDVDLTIATAKTLVRLRRDDLVRLCESRDLDIAGTKPQLAQSLLQWRDQHANGFSSPSSTGTVRPSSTARGRTNGRRTKTRSQSSTPPVLRYQHSNRNEPRSPPPSNPSNNQPEPELELHLGSLGLEDREIPPDKLTKLEKIGSGGFKDVFIGKFKGRKIAIAEFRDQLSSMDIKELKLLGGFDHPNIVRFLGVSIPENTRETPVMIVSELCSNGDLFDYVRNVPAPSLHKVLNIMLDIARGLEYLHMHKPSVIHRDCKSSNILITSKGTAKIADFGLAKVKQSTRSMVRSLVGTVNWQAPELWHAHPKYNHKVDVFSCAMVYWEMLQWHNPNKKFPWEGMNEHAIYEIVGAKRQRPSISGLRKQWCPEIVDLLERMWAQDAQDRPTMSEVVESLEHIIAR</sequence>
<dbReference type="EMBL" id="MU267705">
    <property type="protein sequence ID" value="KAH7910638.1"/>
    <property type="molecule type" value="Genomic_DNA"/>
</dbReference>
<accession>A0ACB8ABY5</accession>
<reference evidence="1" key="1">
    <citation type="journal article" date="2021" name="New Phytol.">
        <title>Evolutionary innovations through gain and loss of genes in the ectomycorrhizal Boletales.</title>
        <authorList>
            <person name="Wu G."/>
            <person name="Miyauchi S."/>
            <person name="Morin E."/>
            <person name="Kuo A."/>
            <person name="Drula E."/>
            <person name="Varga T."/>
            <person name="Kohler A."/>
            <person name="Feng B."/>
            <person name="Cao Y."/>
            <person name="Lipzen A."/>
            <person name="Daum C."/>
            <person name="Hundley H."/>
            <person name="Pangilinan J."/>
            <person name="Johnson J."/>
            <person name="Barry K."/>
            <person name="LaButti K."/>
            <person name="Ng V."/>
            <person name="Ahrendt S."/>
            <person name="Min B."/>
            <person name="Choi I.G."/>
            <person name="Park H."/>
            <person name="Plett J.M."/>
            <person name="Magnuson J."/>
            <person name="Spatafora J.W."/>
            <person name="Nagy L.G."/>
            <person name="Henrissat B."/>
            <person name="Grigoriev I.V."/>
            <person name="Yang Z.L."/>
            <person name="Xu J."/>
            <person name="Martin F.M."/>
        </authorList>
    </citation>
    <scope>NUCLEOTIDE SEQUENCE</scope>
    <source>
        <strain evidence="1">ATCC 28755</strain>
    </source>
</reference>
<proteinExistence type="predicted"/>